<organism evidence="9 10">
    <name type="scientific">Faecalibacterium prausnitzii</name>
    <dbReference type="NCBI Taxonomy" id="853"/>
    <lineage>
        <taxon>Bacteria</taxon>
        <taxon>Bacillati</taxon>
        <taxon>Bacillota</taxon>
        <taxon>Clostridia</taxon>
        <taxon>Eubacteriales</taxon>
        <taxon>Oscillospiraceae</taxon>
        <taxon>Faecalibacterium</taxon>
    </lineage>
</organism>
<dbReference type="InterPro" id="IPR048466">
    <property type="entry name" value="DNA_pol3_delta-like_C"/>
</dbReference>
<accession>A0A173UKX2</accession>
<evidence type="ECO:0000313" key="10">
    <source>
        <dbReference type="Proteomes" id="UP000095649"/>
    </source>
</evidence>
<dbReference type="NCBIfam" id="TIGR01128">
    <property type="entry name" value="holA"/>
    <property type="match status" value="1"/>
</dbReference>
<dbReference type="Proteomes" id="UP000095649">
    <property type="component" value="Unassembled WGS sequence"/>
</dbReference>
<evidence type="ECO:0000313" key="9">
    <source>
        <dbReference type="EMBL" id="CUN14996.1"/>
    </source>
</evidence>
<dbReference type="Gene3D" id="1.20.272.10">
    <property type="match status" value="1"/>
</dbReference>
<dbReference type="EMBL" id="CYXN01000021">
    <property type="protein sequence ID" value="CUN14996.1"/>
    <property type="molecule type" value="Genomic_DNA"/>
</dbReference>
<evidence type="ECO:0000256" key="6">
    <source>
        <dbReference type="ARBA" id="ARBA00034754"/>
    </source>
</evidence>
<dbReference type="GO" id="GO:0003677">
    <property type="term" value="F:DNA binding"/>
    <property type="evidence" value="ECO:0007669"/>
    <property type="project" value="InterPro"/>
</dbReference>
<dbReference type="SUPFAM" id="SSF48019">
    <property type="entry name" value="post-AAA+ oligomerization domain-like"/>
    <property type="match status" value="1"/>
</dbReference>
<dbReference type="Gene3D" id="3.40.50.300">
    <property type="entry name" value="P-loop containing nucleotide triphosphate hydrolases"/>
    <property type="match status" value="1"/>
</dbReference>
<name>A0A173UKX2_9FIRM</name>
<dbReference type="SUPFAM" id="SSF52540">
    <property type="entry name" value="P-loop containing nucleoside triphosphate hydrolases"/>
    <property type="match status" value="1"/>
</dbReference>
<dbReference type="PANTHER" id="PTHR34388:SF1">
    <property type="entry name" value="DNA POLYMERASE III SUBUNIT DELTA"/>
    <property type="match status" value="1"/>
</dbReference>
<proteinExistence type="inferred from homology"/>
<dbReference type="PANTHER" id="PTHR34388">
    <property type="entry name" value="DNA POLYMERASE III SUBUNIT DELTA"/>
    <property type="match status" value="1"/>
</dbReference>
<dbReference type="OrthoDB" id="9775929at2"/>
<dbReference type="Pfam" id="PF21694">
    <property type="entry name" value="DNA_pol3_delta_C"/>
    <property type="match status" value="1"/>
</dbReference>
<reference evidence="9 10" key="1">
    <citation type="submission" date="2015-09" db="EMBL/GenBank/DDBJ databases">
        <authorList>
            <consortium name="Pathogen Informatics"/>
        </authorList>
    </citation>
    <scope>NUCLEOTIDE SEQUENCE [LARGE SCALE GENOMIC DNA]</scope>
    <source>
        <strain evidence="9 10">2789STDY5834970</strain>
    </source>
</reference>
<protein>
    <recommendedName>
        <fullName evidence="1">DNA-directed DNA polymerase</fullName>
        <ecNumber evidence="1">2.7.7.7</ecNumber>
    </recommendedName>
</protein>
<evidence type="ECO:0000259" key="8">
    <source>
        <dbReference type="Pfam" id="PF21694"/>
    </source>
</evidence>
<dbReference type="InterPro" id="IPR005790">
    <property type="entry name" value="DNA_polIII_delta"/>
</dbReference>
<dbReference type="RefSeq" id="WP_055186530.1">
    <property type="nucleotide sequence ID" value="NZ_CYXN01000021.1"/>
</dbReference>
<keyword evidence="5" id="KW-0239">DNA-directed DNA polymerase</keyword>
<dbReference type="EC" id="2.7.7.7" evidence="1"/>
<feature type="domain" description="DNA polymerase III delta subunit-like C-terminal" evidence="8">
    <location>
        <begin position="213"/>
        <end position="334"/>
    </location>
</feature>
<dbReference type="GO" id="GO:0003887">
    <property type="term" value="F:DNA-directed DNA polymerase activity"/>
    <property type="evidence" value="ECO:0007669"/>
    <property type="project" value="UniProtKB-KW"/>
</dbReference>
<evidence type="ECO:0000256" key="1">
    <source>
        <dbReference type="ARBA" id="ARBA00012417"/>
    </source>
</evidence>
<sequence>MATEAKLRQLADKGCPVYYFYSSERYLVRQAVAAAVRVLSADSDEDATILDGAAPELEQLIMAAGTISFFGTRRVVVLPEIDPAAYGSKDLDELCSTLSSLENAVAVLGSVFPLERSKLKLGKQAQKLQAQCKAIGYTEELAKPRPFELKNMMMERAKAQGATLPDGAATALLERCGEDPFLLENEVDKLCALSGYQTVSATMVAEMGTVSLEADVFEMIRMITAKNATGACKKLQTLLRLQQEPIAITAAMIGSYVDLYRVKLGAAKRKNYSAVHKDFGYKGSDYRLKRSAETAAHYTLPQLEACLQVLLELDQSLKSQPVAAQTLLETALCRLALAGSGR</sequence>
<dbReference type="GO" id="GO:0006261">
    <property type="term" value="P:DNA-templated DNA replication"/>
    <property type="evidence" value="ECO:0007669"/>
    <property type="project" value="TreeGrafter"/>
</dbReference>
<dbReference type="InterPro" id="IPR027417">
    <property type="entry name" value="P-loop_NTPase"/>
</dbReference>
<gene>
    <name evidence="9" type="ORF">ERS852582_02161</name>
</gene>
<keyword evidence="2" id="KW-0808">Transferase</keyword>
<evidence type="ECO:0000256" key="2">
    <source>
        <dbReference type="ARBA" id="ARBA00022679"/>
    </source>
</evidence>
<dbReference type="InterPro" id="IPR008921">
    <property type="entry name" value="DNA_pol3_clamp-load_cplx_C"/>
</dbReference>
<evidence type="ECO:0000256" key="7">
    <source>
        <dbReference type="ARBA" id="ARBA00049244"/>
    </source>
</evidence>
<comment type="similarity">
    <text evidence="6">Belongs to the DNA polymerase HolA subunit family.</text>
</comment>
<dbReference type="Gene3D" id="1.10.8.60">
    <property type="match status" value="1"/>
</dbReference>
<evidence type="ECO:0000256" key="3">
    <source>
        <dbReference type="ARBA" id="ARBA00022695"/>
    </source>
</evidence>
<dbReference type="GO" id="GO:0009360">
    <property type="term" value="C:DNA polymerase III complex"/>
    <property type="evidence" value="ECO:0007669"/>
    <property type="project" value="TreeGrafter"/>
</dbReference>
<evidence type="ECO:0000256" key="5">
    <source>
        <dbReference type="ARBA" id="ARBA00022932"/>
    </source>
</evidence>
<evidence type="ECO:0000256" key="4">
    <source>
        <dbReference type="ARBA" id="ARBA00022705"/>
    </source>
</evidence>
<dbReference type="AlphaFoldDB" id="A0A173UKX2"/>
<comment type="catalytic activity">
    <reaction evidence="7">
        <text>DNA(n) + a 2'-deoxyribonucleoside 5'-triphosphate = DNA(n+1) + diphosphate</text>
        <dbReference type="Rhea" id="RHEA:22508"/>
        <dbReference type="Rhea" id="RHEA-COMP:17339"/>
        <dbReference type="Rhea" id="RHEA-COMP:17340"/>
        <dbReference type="ChEBI" id="CHEBI:33019"/>
        <dbReference type="ChEBI" id="CHEBI:61560"/>
        <dbReference type="ChEBI" id="CHEBI:173112"/>
        <dbReference type="EC" id="2.7.7.7"/>
    </reaction>
</comment>
<keyword evidence="3" id="KW-0548">Nucleotidyltransferase</keyword>
<keyword evidence="4" id="KW-0235">DNA replication</keyword>